<gene>
    <name evidence="1" type="ORF">W97_06749</name>
</gene>
<dbReference type="eggNOG" id="ENOG502SSJC">
    <property type="taxonomic scope" value="Eukaryota"/>
</dbReference>
<dbReference type="GeneID" id="19904060"/>
<dbReference type="RefSeq" id="XP_007782812.1">
    <property type="nucleotide sequence ID" value="XM_007784622.1"/>
</dbReference>
<name>R7YZW7_CONA1</name>
<dbReference type="OMA" id="KWKPDAW"/>
<dbReference type="HOGENOM" id="CLU_088300_1_0_1"/>
<evidence type="ECO:0000313" key="1">
    <source>
        <dbReference type="EMBL" id="EON67495.1"/>
    </source>
</evidence>
<proteinExistence type="predicted"/>
<evidence type="ECO:0000313" key="2">
    <source>
        <dbReference type="Proteomes" id="UP000016924"/>
    </source>
</evidence>
<dbReference type="EMBL" id="JH767587">
    <property type="protein sequence ID" value="EON67495.1"/>
    <property type="molecule type" value="Genomic_DNA"/>
</dbReference>
<reference evidence="2" key="1">
    <citation type="submission" date="2012-06" db="EMBL/GenBank/DDBJ databases">
        <title>The genome sequence of Coniosporium apollinis CBS 100218.</title>
        <authorList>
            <consortium name="The Broad Institute Genome Sequencing Platform"/>
            <person name="Cuomo C."/>
            <person name="Gorbushina A."/>
            <person name="Noack S."/>
            <person name="Walker B."/>
            <person name="Young S.K."/>
            <person name="Zeng Q."/>
            <person name="Gargeya S."/>
            <person name="Fitzgerald M."/>
            <person name="Haas B."/>
            <person name="Abouelleil A."/>
            <person name="Alvarado L."/>
            <person name="Arachchi H.M."/>
            <person name="Berlin A.M."/>
            <person name="Chapman S.B."/>
            <person name="Goldberg J."/>
            <person name="Griggs A."/>
            <person name="Gujja S."/>
            <person name="Hansen M."/>
            <person name="Howarth C."/>
            <person name="Imamovic A."/>
            <person name="Larimer J."/>
            <person name="McCowan C."/>
            <person name="Montmayeur A."/>
            <person name="Murphy C."/>
            <person name="Neiman D."/>
            <person name="Pearson M."/>
            <person name="Priest M."/>
            <person name="Roberts A."/>
            <person name="Saif S."/>
            <person name="Shea T."/>
            <person name="Sisk P."/>
            <person name="Sykes S."/>
            <person name="Wortman J."/>
            <person name="Nusbaum C."/>
            <person name="Birren B."/>
        </authorList>
    </citation>
    <scope>NUCLEOTIDE SEQUENCE [LARGE SCALE GENOMIC DNA]</scope>
    <source>
        <strain evidence="2">CBS 100218</strain>
    </source>
</reference>
<dbReference type="AlphaFoldDB" id="R7YZW7"/>
<dbReference type="Proteomes" id="UP000016924">
    <property type="component" value="Unassembled WGS sequence"/>
</dbReference>
<accession>R7YZW7</accession>
<organism evidence="1 2">
    <name type="scientific">Coniosporium apollinis (strain CBS 100218)</name>
    <name type="common">Rock-inhabiting black yeast</name>
    <dbReference type="NCBI Taxonomy" id="1168221"/>
    <lineage>
        <taxon>Eukaryota</taxon>
        <taxon>Fungi</taxon>
        <taxon>Dikarya</taxon>
        <taxon>Ascomycota</taxon>
        <taxon>Pezizomycotina</taxon>
        <taxon>Dothideomycetes</taxon>
        <taxon>Dothideomycetes incertae sedis</taxon>
        <taxon>Coniosporium</taxon>
    </lineage>
</organism>
<protein>
    <submittedName>
        <fullName evidence="1">Uncharacterized protein</fullName>
    </submittedName>
</protein>
<sequence>MSDLISRLFSSFSSNPQGAIPPSRVLSLRPSPRDAGLTVIHPAGYPADAPPLYSVVTSQVTKPNILFFRGGPDPSSTIGDARFPSLSSTTNMSLHGQPIRMKMSQLSGNFTVDCPPMGRMKWHVNKLTGSPLELRDSSGDMLAQFKSAGFPGSGEKKLEILVPCDDFFVELVVLSGTAAKALAKAEIDTASEVVQAVAGA</sequence>
<keyword evidence="2" id="KW-1185">Reference proteome</keyword>
<dbReference type="OrthoDB" id="4725912at2759"/>